<evidence type="ECO:0000313" key="4">
    <source>
        <dbReference type="Proteomes" id="UP000636800"/>
    </source>
</evidence>
<dbReference type="Proteomes" id="UP000636800">
    <property type="component" value="Chromosome 11"/>
</dbReference>
<evidence type="ECO:0000313" key="2">
    <source>
        <dbReference type="EMBL" id="KAG0461321.1"/>
    </source>
</evidence>
<evidence type="ECO:0000313" key="3">
    <source>
        <dbReference type="EMBL" id="KAG0462778.1"/>
    </source>
</evidence>
<feature type="region of interest" description="Disordered" evidence="1">
    <location>
        <begin position="117"/>
        <end position="163"/>
    </location>
</feature>
<keyword evidence="4" id="KW-1185">Reference proteome</keyword>
<sequence>MADADAPPLEMADADAFKPALVPSVAHLASASLCRQNPISPQLFPRLFGHFSSLQSIQPESLTPDGTISALSCKFEWNEHIATRRNCQSIAQAFFVYKALQMGAFRDLGSVEQNETIDRSKSHVIDGTETIEETHPWTSSSNRASPHNADTRGKGLILSCKDP</sequence>
<evidence type="ECO:0000313" key="5">
    <source>
        <dbReference type="Proteomes" id="UP000639772"/>
    </source>
</evidence>
<dbReference type="Proteomes" id="UP000639772">
    <property type="component" value="Chromosome 11"/>
</dbReference>
<evidence type="ECO:0000256" key="1">
    <source>
        <dbReference type="SAM" id="MobiDB-lite"/>
    </source>
</evidence>
<feature type="compositionally biased region" description="Basic and acidic residues" evidence="1">
    <location>
        <begin position="117"/>
        <end position="126"/>
    </location>
</feature>
<dbReference type="EMBL" id="JADCNM010000011">
    <property type="protein sequence ID" value="KAG0462778.1"/>
    <property type="molecule type" value="Genomic_DNA"/>
</dbReference>
<name>A0A835Q171_VANPL</name>
<dbReference type="AlphaFoldDB" id="A0A835Q171"/>
<accession>A0A835Q171</accession>
<dbReference type="EMBL" id="JADCNL010000011">
    <property type="protein sequence ID" value="KAG0461321.1"/>
    <property type="molecule type" value="Genomic_DNA"/>
</dbReference>
<comment type="caution">
    <text evidence="3">The sequence shown here is derived from an EMBL/GenBank/DDBJ whole genome shotgun (WGS) entry which is preliminary data.</text>
</comment>
<protein>
    <submittedName>
        <fullName evidence="3">Uncharacterized protein</fullName>
    </submittedName>
</protein>
<feature type="compositionally biased region" description="Polar residues" evidence="1">
    <location>
        <begin position="136"/>
        <end position="145"/>
    </location>
</feature>
<gene>
    <name evidence="3" type="ORF">HPP92_021254</name>
    <name evidence="2" type="ORF">HPP92_021618</name>
</gene>
<organism evidence="3 5">
    <name type="scientific">Vanilla planifolia</name>
    <name type="common">Vanilla</name>
    <dbReference type="NCBI Taxonomy" id="51239"/>
    <lineage>
        <taxon>Eukaryota</taxon>
        <taxon>Viridiplantae</taxon>
        <taxon>Streptophyta</taxon>
        <taxon>Embryophyta</taxon>
        <taxon>Tracheophyta</taxon>
        <taxon>Spermatophyta</taxon>
        <taxon>Magnoliopsida</taxon>
        <taxon>Liliopsida</taxon>
        <taxon>Asparagales</taxon>
        <taxon>Orchidaceae</taxon>
        <taxon>Vanilloideae</taxon>
        <taxon>Vanilleae</taxon>
        <taxon>Vanilla</taxon>
    </lineage>
</organism>
<proteinExistence type="predicted"/>
<reference evidence="4 5" key="1">
    <citation type="journal article" date="2020" name="Nat. Food">
        <title>A phased Vanilla planifolia genome enables genetic improvement of flavour and production.</title>
        <authorList>
            <person name="Hasing T."/>
            <person name="Tang H."/>
            <person name="Brym M."/>
            <person name="Khazi F."/>
            <person name="Huang T."/>
            <person name="Chambers A.H."/>
        </authorList>
    </citation>
    <scope>NUCLEOTIDE SEQUENCE [LARGE SCALE GENOMIC DNA]</scope>
    <source>
        <tissue evidence="3">Leaf</tissue>
    </source>
</reference>